<dbReference type="GO" id="GO:0008270">
    <property type="term" value="F:zinc ion binding"/>
    <property type="evidence" value="ECO:0007669"/>
    <property type="project" value="UniProtKB-KW"/>
</dbReference>
<evidence type="ECO:0000313" key="5">
    <source>
        <dbReference type="Proteomes" id="UP000193560"/>
    </source>
</evidence>
<dbReference type="PROSITE" id="PS50158">
    <property type="entry name" value="ZF_CCHC"/>
    <property type="match status" value="1"/>
</dbReference>
<comment type="caution">
    <text evidence="4">The sequence shown here is derived from an EMBL/GenBank/DDBJ whole genome shotgun (WGS) entry which is preliminary data.</text>
</comment>
<keyword evidence="1" id="KW-0479">Metal-binding</keyword>
<dbReference type="GO" id="GO:0003676">
    <property type="term" value="F:nucleic acid binding"/>
    <property type="evidence" value="ECO:0007669"/>
    <property type="project" value="InterPro"/>
</dbReference>
<accession>A0A1X2HZU0</accession>
<dbReference type="InterPro" id="IPR036875">
    <property type="entry name" value="Znf_CCHC_sf"/>
</dbReference>
<keyword evidence="5" id="KW-1185">Reference proteome</keyword>
<organism evidence="4 5">
    <name type="scientific">Absidia repens</name>
    <dbReference type="NCBI Taxonomy" id="90262"/>
    <lineage>
        <taxon>Eukaryota</taxon>
        <taxon>Fungi</taxon>
        <taxon>Fungi incertae sedis</taxon>
        <taxon>Mucoromycota</taxon>
        <taxon>Mucoromycotina</taxon>
        <taxon>Mucoromycetes</taxon>
        <taxon>Mucorales</taxon>
        <taxon>Cunninghamellaceae</taxon>
        <taxon>Absidia</taxon>
    </lineage>
</organism>
<dbReference type="SUPFAM" id="SSF57756">
    <property type="entry name" value="Retrovirus zinc finger-like domains"/>
    <property type="match status" value="1"/>
</dbReference>
<dbReference type="Gene3D" id="4.10.60.10">
    <property type="entry name" value="Zinc finger, CCHC-type"/>
    <property type="match status" value="1"/>
</dbReference>
<feature type="compositionally biased region" description="Polar residues" evidence="2">
    <location>
        <begin position="7"/>
        <end position="26"/>
    </location>
</feature>
<evidence type="ECO:0000256" key="1">
    <source>
        <dbReference type="PROSITE-ProRule" id="PRU00047"/>
    </source>
</evidence>
<sequence length="307" mass="34385">MALPPFNSDTMSDSGNQPPGRNTTTRRTFAQVVAKTRESLMNKPTHHTSDGGGELQLTTRIWKTARTEGALFFDMTPLADKTQQYHMTLLKDQYPIDTIFAAIPKRDGKQPYLEVYPTSTADVQNIKDTGIVYNDVAKNTSIRILPCKSIPDATNIKKLSLSYLPMIEKEKVIAGLKQSLAPYGELLDAGILLEPQTQYFMGTGYALLDISATESGAATRTLTHKISWCNEEESFHATWAAMPTWCRYCHEEGHSKFVCEKSKASILCYSCKHFGHRSFECPRKNTELEQKKRKTSVLSPSPVLPLL</sequence>
<protein>
    <recommendedName>
        <fullName evidence="3">CCHC-type domain-containing protein</fullName>
    </recommendedName>
</protein>
<dbReference type="Proteomes" id="UP000193560">
    <property type="component" value="Unassembled WGS sequence"/>
</dbReference>
<evidence type="ECO:0000313" key="4">
    <source>
        <dbReference type="EMBL" id="ORZ06047.1"/>
    </source>
</evidence>
<keyword evidence="1" id="KW-0863">Zinc-finger</keyword>
<name>A0A1X2HZU0_9FUNG</name>
<proteinExistence type="predicted"/>
<dbReference type="EMBL" id="MCGE01000041">
    <property type="protein sequence ID" value="ORZ06047.1"/>
    <property type="molecule type" value="Genomic_DNA"/>
</dbReference>
<feature type="region of interest" description="Disordered" evidence="2">
    <location>
        <begin position="1"/>
        <end position="26"/>
    </location>
</feature>
<dbReference type="AlphaFoldDB" id="A0A1X2HZU0"/>
<dbReference type="SMART" id="SM00343">
    <property type="entry name" value="ZnF_C2HC"/>
    <property type="match status" value="2"/>
</dbReference>
<evidence type="ECO:0000256" key="2">
    <source>
        <dbReference type="SAM" id="MobiDB-lite"/>
    </source>
</evidence>
<dbReference type="OrthoDB" id="2264205at2759"/>
<feature type="domain" description="CCHC-type" evidence="3">
    <location>
        <begin position="268"/>
        <end position="283"/>
    </location>
</feature>
<dbReference type="InterPro" id="IPR001878">
    <property type="entry name" value="Znf_CCHC"/>
</dbReference>
<gene>
    <name evidence="4" type="ORF">BCR42DRAFT_175433</name>
</gene>
<evidence type="ECO:0000259" key="3">
    <source>
        <dbReference type="PROSITE" id="PS50158"/>
    </source>
</evidence>
<reference evidence="4 5" key="1">
    <citation type="submission" date="2016-07" db="EMBL/GenBank/DDBJ databases">
        <title>Pervasive Adenine N6-methylation of Active Genes in Fungi.</title>
        <authorList>
            <consortium name="DOE Joint Genome Institute"/>
            <person name="Mondo S.J."/>
            <person name="Dannebaum R.O."/>
            <person name="Kuo R.C."/>
            <person name="Labutti K."/>
            <person name="Haridas S."/>
            <person name="Kuo A."/>
            <person name="Salamov A."/>
            <person name="Ahrendt S.R."/>
            <person name="Lipzen A."/>
            <person name="Sullivan W."/>
            <person name="Andreopoulos W.B."/>
            <person name="Clum A."/>
            <person name="Lindquist E."/>
            <person name="Daum C."/>
            <person name="Ramamoorthy G.K."/>
            <person name="Gryganskyi A."/>
            <person name="Culley D."/>
            <person name="Magnuson J.K."/>
            <person name="James T.Y."/>
            <person name="O'Malley M.A."/>
            <person name="Stajich J.E."/>
            <person name="Spatafora J.W."/>
            <person name="Visel A."/>
            <person name="Grigoriev I.V."/>
        </authorList>
    </citation>
    <scope>NUCLEOTIDE SEQUENCE [LARGE SCALE GENOMIC DNA]</scope>
    <source>
        <strain evidence="4 5">NRRL 1336</strain>
    </source>
</reference>
<keyword evidence="1" id="KW-0862">Zinc</keyword>